<gene>
    <name evidence="3" type="ORF">GCM10011617_22430</name>
</gene>
<dbReference type="InterPro" id="IPR008979">
    <property type="entry name" value="Galactose-bd-like_sf"/>
</dbReference>
<reference evidence="3" key="1">
    <citation type="journal article" date="2014" name="Int. J. Syst. Evol. Microbiol.">
        <title>Complete genome sequence of Corynebacterium casei LMG S-19264T (=DSM 44701T), isolated from a smear-ripened cheese.</title>
        <authorList>
            <consortium name="US DOE Joint Genome Institute (JGI-PGF)"/>
            <person name="Walter F."/>
            <person name="Albersmeier A."/>
            <person name="Kalinowski J."/>
            <person name="Ruckert C."/>
        </authorList>
    </citation>
    <scope>NUCLEOTIDE SEQUENCE</scope>
    <source>
        <strain evidence="3">KCTC 32422</strain>
    </source>
</reference>
<dbReference type="Proteomes" id="UP000634139">
    <property type="component" value="Unassembled WGS sequence"/>
</dbReference>
<dbReference type="AlphaFoldDB" id="A0A918VJM7"/>
<comment type="caution">
    <text evidence="3">The sequence shown here is derived from an EMBL/GenBank/DDBJ whole genome shotgun (WGS) entry which is preliminary data.</text>
</comment>
<name>A0A918VJM7_9SPHN</name>
<keyword evidence="4" id="KW-1185">Reference proteome</keyword>
<dbReference type="Pfam" id="PF17132">
    <property type="entry name" value="Glyco_hydro_106"/>
    <property type="match status" value="1"/>
</dbReference>
<dbReference type="GO" id="GO:0003677">
    <property type="term" value="F:DNA binding"/>
    <property type="evidence" value="ECO:0007669"/>
    <property type="project" value="UniProtKB-KW"/>
</dbReference>
<keyword evidence="3" id="KW-0238">DNA-binding</keyword>
<dbReference type="EMBL" id="BMZD01000005">
    <property type="protein sequence ID" value="GHA01229.1"/>
    <property type="molecule type" value="Genomic_DNA"/>
</dbReference>
<evidence type="ECO:0000313" key="4">
    <source>
        <dbReference type="Proteomes" id="UP000634139"/>
    </source>
</evidence>
<dbReference type="Gene3D" id="2.60.120.260">
    <property type="entry name" value="Galactose-binding domain-like"/>
    <property type="match status" value="1"/>
</dbReference>
<keyword evidence="2" id="KW-0378">Hydrolase</keyword>
<dbReference type="SUPFAM" id="SSF49785">
    <property type="entry name" value="Galactose-binding domain-like"/>
    <property type="match status" value="1"/>
</dbReference>
<organism evidence="3 4">
    <name type="scientific">Novosphingobium arvoryzae</name>
    <dbReference type="NCBI Taxonomy" id="1256514"/>
    <lineage>
        <taxon>Bacteria</taxon>
        <taxon>Pseudomonadati</taxon>
        <taxon>Pseudomonadota</taxon>
        <taxon>Alphaproteobacteria</taxon>
        <taxon>Sphingomonadales</taxon>
        <taxon>Sphingomonadaceae</taxon>
        <taxon>Novosphingobium</taxon>
    </lineage>
</organism>
<dbReference type="PANTHER" id="PTHR43817:SF1">
    <property type="entry name" value="HYDROLASE, FAMILY 43, PUTATIVE (AFU_ORTHOLOGUE AFUA_3G01660)-RELATED"/>
    <property type="match status" value="1"/>
</dbReference>
<sequence>MVSPLDTGPHTNAGRKGMGFRKELLLAGLMVSSTLQTPAAFAQDGAPVAAPPALEQQFRDPPAEARPRVWWHWMNGNVSKDGIARDLAWLAAVGIGGVQNFDANLATPQVVDRRLVYMQPEWQEAFRFAVREADRLGLEFAIAASPGWSVTGGPWVPPQDGMKKLVWAETRLAGGKRFTGKIATAPDVTGPYQNLPFAEMMPSHAGGDAVKPRASGVVAVLAVPQAAPALPVPAYATDTGTALAAAALSDADLTSTAELPLSADKFGAITLRYDRAVTARSLRVFIPGLKLPFRGVPLRAVLERRDGGDWLAVSNVALSGVPTTQSFAPVTAQEFRLRLQDSNDPGSLDVLDAAPGAQTVNFFDVGPLKSVQVGDLQLFGDEQVDRAAEKAGYETVPDYHAIAATAGASAGFGSDAVIDLTGRLRADGTLDWTPPRGRDWRVLQFGWSLTGKTNHPATPEATGLEVDKYDGGAVRRYLETYLGKYRAALGDDLIGQRGLRALLTDSIEVGNANWTLAMEAQFQARRGYALRPWLPALAGVVIGSAADTDRFLFDYRQTLAELLADQHYGTVAKVAREQGLIVYGEALEDKRPMLGDDLAMRAHADVPMAAMWTWQPGKPLRTTLLGDLKGASSVAHVYGKRFVAAESMTAVNSPWDFAPRDLKPVIDLEFAHGINRPVIHTSVHQPRDDMQPGLSLAIFGQYFNRHESWAPLARPWIDYIARTSYLLQQGRNVADVAWFVGEDSPVTALFADKVPDGLPSAHAYDFINAQMLGDALSVDGRDVVSKGEARYQAIYLGGTSHRMTLPTLRRLAALVRGGATLIGTKPTGTPSHADDAAEFTALADALWGGDSGAGRVLPTADIDSALASVGIAPGLRVEGASAGARIPFVEREFDGGRLFFLSNPGAQAEAITARFRVMGKRPELWNAETGTARPLAYRTEGSETAVPLTLAPDDAVFVVFRDAATQPALDLPAAQPVMAGTIAGPWTVSFQPGRGAPARAVLDNLSALEDSDVPGIRYFSGVASYANTFTAPRGWQPGQPLWLDLGEARDVAEVWVNGRKVGGLWRAPWRIDVGAAARKGANTLEVRVANKWVNRLIGDAQPGADKVARLAAPGYRADAPLRPSGLLGPVTLLVAPR</sequence>
<evidence type="ECO:0000256" key="1">
    <source>
        <dbReference type="ARBA" id="ARBA00022729"/>
    </source>
</evidence>
<evidence type="ECO:0000313" key="3">
    <source>
        <dbReference type="EMBL" id="GHA01229.1"/>
    </source>
</evidence>
<reference evidence="3" key="2">
    <citation type="submission" date="2020-09" db="EMBL/GenBank/DDBJ databases">
        <authorList>
            <person name="Sun Q."/>
            <person name="Kim S."/>
        </authorList>
    </citation>
    <scope>NUCLEOTIDE SEQUENCE</scope>
    <source>
        <strain evidence="3">KCTC 32422</strain>
    </source>
</reference>
<dbReference type="GO" id="GO:0004553">
    <property type="term" value="F:hydrolase activity, hydrolyzing O-glycosyl compounds"/>
    <property type="evidence" value="ECO:0007669"/>
    <property type="project" value="UniProtKB-ARBA"/>
</dbReference>
<dbReference type="PANTHER" id="PTHR43817">
    <property type="entry name" value="GLYCOSYL HYDROLASE"/>
    <property type="match status" value="1"/>
</dbReference>
<protein>
    <submittedName>
        <fullName evidence="3">DNA-binding protein</fullName>
    </submittedName>
</protein>
<dbReference type="NCBIfam" id="NF045579">
    <property type="entry name" value="rhamnoside_JR"/>
    <property type="match status" value="1"/>
</dbReference>
<accession>A0A918VJM7</accession>
<evidence type="ECO:0000256" key="2">
    <source>
        <dbReference type="ARBA" id="ARBA00022801"/>
    </source>
</evidence>
<proteinExistence type="predicted"/>
<keyword evidence="1" id="KW-0732">Signal</keyword>